<reference evidence="2" key="1">
    <citation type="submission" date="2020-02" db="EMBL/GenBank/DDBJ databases">
        <authorList>
            <person name="Meier V. D."/>
        </authorList>
    </citation>
    <scope>NUCLEOTIDE SEQUENCE</scope>
    <source>
        <strain evidence="2">AVDCRST_MAG13</strain>
    </source>
</reference>
<evidence type="ECO:0000256" key="1">
    <source>
        <dbReference type="SAM" id="MobiDB-lite"/>
    </source>
</evidence>
<dbReference type="AlphaFoldDB" id="A0A6J4S243"/>
<feature type="compositionally biased region" description="Basic and acidic residues" evidence="1">
    <location>
        <begin position="33"/>
        <end position="50"/>
    </location>
</feature>
<dbReference type="EMBL" id="CADCVO010000215">
    <property type="protein sequence ID" value="CAA9484462.1"/>
    <property type="molecule type" value="Genomic_DNA"/>
</dbReference>
<feature type="compositionally biased region" description="Low complexity" evidence="1">
    <location>
        <begin position="145"/>
        <end position="154"/>
    </location>
</feature>
<feature type="compositionally biased region" description="Basic and acidic residues" evidence="1">
    <location>
        <begin position="82"/>
        <end position="101"/>
    </location>
</feature>
<feature type="compositionally biased region" description="Low complexity" evidence="1">
    <location>
        <begin position="165"/>
        <end position="177"/>
    </location>
</feature>
<feature type="compositionally biased region" description="Low complexity" evidence="1">
    <location>
        <begin position="113"/>
        <end position="123"/>
    </location>
</feature>
<feature type="compositionally biased region" description="Low complexity" evidence="1">
    <location>
        <begin position="203"/>
        <end position="212"/>
    </location>
</feature>
<sequence>GRGSDRPAGAQEAAHPRGDHRCGARALRRARVRAHDGGEHRGGGRHRAADVLRLLRGQGGRGLPRLRGALRRPARAPRPPGARRDRDRRDARVDRRPDGAHRLRGSPGDPQARAHPLHAVPARARPRAHVAVRDRAGRRRRLRSRPGPGTAAPPDGRRRRGGGALDARGLLRRQGGPARRRRRPHGGRGRGPDVPPRRHRGAARAPAGAGARPRLRRV</sequence>
<accession>A0A6J4S243</accession>
<protein>
    <submittedName>
        <fullName evidence="2">Transcriptional regulator, AcrR family</fullName>
    </submittedName>
</protein>
<feature type="region of interest" description="Disordered" evidence="1">
    <location>
        <begin position="1"/>
        <end position="218"/>
    </location>
</feature>
<feature type="non-terminal residue" evidence="2">
    <location>
        <position position="1"/>
    </location>
</feature>
<proteinExistence type="predicted"/>
<organism evidence="2">
    <name type="scientific">uncultured Solirubrobacteraceae bacterium</name>
    <dbReference type="NCBI Taxonomy" id="1162706"/>
    <lineage>
        <taxon>Bacteria</taxon>
        <taxon>Bacillati</taxon>
        <taxon>Actinomycetota</taxon>
        <taxon>Thermoleophilia</taxon>
        <taxon>Solirubrobacterales</taxon>
        <taxon>Solirubrobacteraceae</taxon>
        <taxon>environmental samples</taxon>
    </lineage>
</organism>
<gene>
    <name evidence="2" type="ORF">AVDCRST_MAG13-1360</name>
</gene>
<feature type="compositionally biased region" description="Basic residues" evidence="1">
    <location>
        <begin position="124"/>
        <end position="144"/>
    </location>
</feature>
<name>A0A6J4S243_9ACTN</name>
<evidence type="ECO:0000313" key="2">
    <source>
        <dbReference type="EMBL" id="CAA9484462.1"/>
    </source>
</evidence>
<feature type="compositionally biased region" description="Basic residues" evidence="1">
    <location>
        <begin position="178"/>
        <end position="188"/>
    </location>
</feature>
<feature type="non-terminal residue" evidence="2">
    <location>
        <position position="218"/>
    </location>
</feature>